<dbReference type="PROSITE" id="PS51664">
    <property type="entry name" value="YCAO"/>
    <property type="match status" value="1"/>
</dbReference>
<dbReference type="InterPro" id="IPR003776">
    <property type="entry name" value="YcaO-like_dom"/>
</dbReference>
<accession>A0ABT9BNK9</accession>
<dbReference type="EMBL" id="JAUQUB010000002">
    <property type="protein sequence ID" value="MDO7882600.1"/>
    <property type="molecule type" value="Genomic_DNA"/>
</dbReference>
<dbReference type="Gene3D" id="3.30.1330.230">
    <property type="match status" value="1"/>
</dbReference>
<protein>
    <submittedName>
        <fullName evidence="2">YcaO-like family protein</fullName>
    </submittedName>
</protein>
<name>A0ABT9BNK9_9MICO</name>
<dbReference type="Proteomes" id="UP001241072">
    <property type="component" value="Unassembled WGS sequence"/>
</dbReference>
<evidence type="ECO:0000313" key="2">
    <source>
        <dbReference type="EMBL" id="MDO7882600.1"/>
    </source>
</evidence>
<comment type="caution">
    <text evidence="2">The sequence shown here is derived from an EMBL/GenBank/DDBJ whole genome shotgun (WGS) entry which is preliminary data.</text>
</comment>
<dbReference type="RefSeq" id="WP_305003033.1">
    <property type="nucleotide sequence ID" value="NZ_JAUQUB010000002.1"/>
</dbReference>
<feature type="domain" description="YcaO" evidence="1">
    <location>
        <begin position="250"/>
        <end position="593"/>
    </location>
</feature>
<evidence type="ECO:0000313" key="3">
    <source>
        <dbReference type="Proteomes" id="UP001241072"/>
    </source>
</evidence>
<sequence>MTDITVTMQDDAVESGYRAVCRELGLEPVERGPGEGERGGHPVVRSLAEARAARGRDTVLVLDEAGMTTVAIVAGDWSSGCPDCLHSKVLALAHYYSGDRDDPLDVEAAIALVARVRDRHGVVLALTDGYRAQNWSVCVAVPGCAGCATRERSPDDLARALGQTVAEPAPTSTVAAPAPAPLEHPAIEHDPTAGLRGASGAEFVARNRAAIGFASILGNPVAVEEELEVSLLNAPVFVAGDPEAHEVAGGKGADVEQSLASCVGEGLERYLLAGAYRLPATIATREELGDAACSPTVEFGFPARDAHPGVERYRDDLEIEWVLADDLHTGERRFVPANLVYCPYLPGGGAPAISVGSTNGAATGATVADATRQALLESVERDAFWYYARTGIPPLAVSQSCLPRDVEVGMSVMRGQFFTHVLENPFGVPVAHVTFESDVLEGARSARGTGATPRLESSIRRAYAECMQMYHSLSTGIAVDRVTTDMRHAWFTGRSRSLFPALFTRGRPPGGGVEALPGVDPALEILASAREQGLSAYRVVLAETDSFAVVKVLVGGMALMDATYFEYGHRFHDLARSLGHPEPRLRYTESLFM</sequence>
<keyword evidence="3" id="KW-1185">Reference proteome</keyword>
<dbReference type="PANTHER" id="PTHR37809">
    <property type="entry name" value="RIBOSOMAL PROTEIN S12 METHYLTHIOTRANSFERASE ACCESSORY FACTOR YCAO"/>
    <property type="match status" value="1"/>
</dbReference>
<organism evidence="2 3">
    <name type="scientific">Antiquaquibacter soli</name>
    <dbReference type="NCBI Taxonomy" id="3064523"/>
    <lineage>
        <taxon>Bacteria</taxon>
        <taxon>Bacillati</taxon>
        <taxon>Actinomycetota</taxon>
        <taxon>Actinomycetes</taxon>
        <taxon>Micrococcales</taxon>
        <taxon>Microbacteriaceae</taxon>
        <taxon>Antiquaquibacter</taxon>
    </lineage>
</organism>
<dbReference type="Pfam" id="PF02624">
    <property type="entry name" value="YcaO"/>
    <property type="match status" value="1"/>
</dbReference>
<evidence type="ECO:0000259" key="1">
    <source>
        <dbReference type="PROSITE" id="PS51664"/>
    </source>
</evidence>
<dbReference type="PANTHER" id="PTHR37809:SF1">
    <property type="entry name" value="RIBOSOMAL PROTEIN S12 METHYLTHIOTRANSFERASE ACCESSORY FACTOR YCAO"/>
    <property type="match status" value="1"/>
</dbReference>
<proteinExistence type="predicted"/>
<gene>
    <name evidence="2" type="ORF">Q5716_10220</name>
</gene>
<reference evidence="2 3" key="1">
    <citation type="submission" date="2023-07" db="EMBL/GenBank/DDBJ databases">
        <title>Protaetiibacter sp. nov WY-16 isolated from soil.</title>
        <authorList>
            <person name="Liu B."/>
            <person name="Wan Y."/>
        </authorList>
    </citation>
    <scope>NUCLEOTIDE SEQUENCE [LARGE SCALE GENOMIC DNA]</scope>
    <source>
        <strain evidence="2 3">WY-16</strain>
    </source>
</reference>
<dbReference type="Gene3D" id="3.30.40.250">
    <property type="match status" value="1"/>
</dbReference>
<dbReference type="Gene3D" id="3.30.160.660">
    <property type="match status" value="1"/>
</dbReference>